<comment type="subcellular location">
    <subcellularLocation>
        <location evidence="1">Cell membrane</location>
        <topology evidence="1">Multi-pass membrane protein</topology>
    </subcellularLocation>
</comment>
<dbReference type="InterPro" id="IPR037294">
    <property type="entry name" value="ABC_BtuC-like"/>
</dbReference>
<dbReference type="PANTHER" id="PTHR30472:SF1">
    <property type="entry name" value="FE(3+) DICITRATE TRANSPORT SYSTEM PERMEASE PROTEIN FECC-RELATED"/>
    <property type="match status" value="1"/>
</dbReference>
<proteinExistence type="inferred from homology"/>
<feature type="transmembrane region" description="Helical" evidence="8">
    <location>
        <begin position="190"/>
        <end position="210"/>
    </location>
</feature>
<dbReference type="PANTHER" id="PTHR30472">
    <property type="entry name" value="FERRIC ENTEROBACTIN TRANSPORT SYSTEM PERMEASE PROTEIN"/>
    <property type="match status" value="1"/>
</dbReference>
<feature type="transmembrane region" description="Helical" evidence="8">
    <location>
        <begin position="278"/>
        <end position="299"/>
    </location>
</feature>
<comment type="caution">
    <text evidence="10">The sequence shown here is derived from an EMBL/GenBank/DDBJ whole genome shotgun (WGS) entry which is preliminary data.</text>
</comment>
<evidence type="ECO:0000256" key="4">
    <source>
        <dbReference type="ARBA" id="ARBA00022475"/>
    </source>
</evidence>
<dbReference type="Pfam" id="PF01032">
    <property type="entry name" value="FecCD"/>
    <property type="match status" value="1"/>
</dbReference>
<keyword evidence="6 8" id="KW-1133">Transmembrane helix</keyword>
<dbReference type="InterPro" id="IPR000522">
    <property type="entry name" value="ABC_transptr_permease_BtuC"/>
</dbReference>
<organism evidence="10 11">
    <name type="scientific">Ursidibacter maritimus</name>
    <dbReference type="NCBI Taxonomy" id="1331689"/>
    <lineage>
        <taxon>Bacteria</taxon>
        <taxon>Pseudomonadati</taxon>
        <taxon>Pseudomonadota</taxon>
        <taxon>Gammaproteobacteria</taxon>
        <taxon>Pasteurellales</taxon>
        <taxon>Pasteurellaceae</taxon>
        <taxon>Ursidibacter</taxon>
    </lineage>
</organism>
<dbReference type="GO" id="GO:0022857">
    <property type="term" value="F:transmembrane transporter activity"/>
    <property type="evidence" value="ECO:0007669"/>
    <property type="project" value="InterPro"/>
</dbReference>
<feature type="transmembrane region" description="Helical" evidence="8">
    <location>
        <begin position="60"/>
        <end position="80"/>
    </location>
</feature>
<dbReference type="Proteomes" id="UP001196379">
    <property type="component" value="Unassembled WGS sequence"/>
</dbReference>
<feature type="transmembrane region" description="Helical" evidence="8">
    <location>
        <begin position="305"/>
        <end position="323"/>
    </location>
</feature>
<dbReference type="GO" id="GO:0005886">
    <property type="term" value="C:plasma membrane"/>
    <property type="evidence" value="ECO:0007669"/>
    <property type="project" value="UniProtKB-SubCell"/>
</dbReference>
<evidence type="ECO:0000313" key="10">
    <source>
        <dbReference type="EMBL" id="MBV6546106.1"/>
    </source>
</evidence>
<feature type="transmembrane region" description="Helical" evidence="8">
    <location>
        <begin position="235"/>
        <end position="266"/>
    </location>
</feature>
<feature type="transmembrane region" description="Helical" evidence="8">
    <location>
        <begin position="116"/>
        <end position="135"/>
    </location>
</feature>
<reference evidence="10 12" key="1">
    <citation type="journal article" date="2021" name="Mol. Ecol.">
        <title>Polar bear-adapted Ursidibacter maritimus are remarkably conserved after generations in captivity.</title>
        <authorList>
            <person name="Espinosa-Gongora C."/>
            <person name="Hansen M.J."/>
            <person name="Bertelsen M.F."/>
            <person name="Bojesen A.M."/>
        </authorList>
    </citation>
    <scope>NUCLEOTIDE SEQUENCE</scope>
    <source>
        <strain evidence="10">Pb43105x</strain>
        <strain evidence="9 12">Pb43106</strain>
    </source>
</reference>
<dbReference type="NCBIfam" id="NF008407">
    <property type="entry name" value="PRK11228.1"/>
    <property type="match status" value="1"/>
</dbReference>
<dbReference type="EMBL" id="JABULY010000002">
    <property type="protein sequence ID" value="MBV6531346.1"/>
    <property type="molecule type" value="Genomic_DNA"/>
</dbReference>
<comment type="similarity">
    <text evidence="2">Belongs to the binding-protein-dependent transport system permease family. FecCD subfamily.</text>
</comment>
<keyword evidence="3" id="KW-0813">Transport</keyword>
<dbReference type="OrthoDB" id="9055647at2"/>
<accession>A0A949WHT5</accession>
<keyword evidence="7 8" id="KW-0472">Membrane</keyword>
<evidence type="ECO:0000313" key="11">
    <source>
        <dbReference type="Proteomes" id="UP000732858"/>
    </source>
</evidence>
<dbReference type="SUPFAM" id="SSF81345">
    <property type="entry name" value="ABC transporter involved in vitamin B12 uptake, BtuC"/>
    <property type="match status" value="1"/>
</dbReference>
<evidence type="ECO:0000313" key="9">
    <source>
        <dbReference type="EMBL" id="MBV6531346.1"/>
    </source>
</evidence>
<evidence type="ECO:0000256" key="8">
    <source>
        <dbReference type="SAM" id="Phobius"/>
    </source>
</evidence>
<evidence type="ECO:0000256" key="2">
    <source>
        <dbReference type="ARBA" id="ARBA00007935"/>
    </source>
</evidence>
<evidence type="ECO:0000256" key="7">
    <source>
        <dbReference type="ARBA" id="ARBA00023136"/>
    </source>
</evidence>
<gene>
    <name evidence="10" type="primary">fecC</name>
    <name evidence="9" type="ORF">HT657_04180</name>
    <name evidence="10" type="ORF">HT672_02160</name>
</gene>
<evidence type="ECO:0000256" key="5">
    <source>
        <dbReference type="ARBA" id="ARBA00022692"/>
    </source>
</evidence>
<dbReference type="Proteomes" id="UP000732858">
    <property type="component" value="Unassembled WGS sequence"/>
</dbReference>
<keyword evidence="5 8" id="KW-0812">Transmembrane</keyword>
<dbReference type="Gene3D" id="1.10.3470.10">
    <property type="entry name" value="ABC transporter involved in vitamin B12 uptake, BtuC"/>
    <property type="match status" value="1"/>
</dbReference>
<protein>
    <submittedName>
        <fullName evidence="10">Iron-dicitrate ABC transporter permease FecC</fullName>
    </submittedName>
</protein>
<keyword evidence="4" id="KW-1003">Cell membrane</keyword>
<evidence type="ECO:0000313" key="12">
    <source>
        <dbReference type="Proteomes" id="UP001196379"/>
    </source>
</evidence>
<evidence type="ECO:0000256" key="3">
    <source>
        <dbReference type="ARBA" id="ARBA00022448"/>
    </source>
</evidence>
<evidence type="ECO:0000256" key="6">
    <source>
        <dbReference type="ARBA" id="ARBA00022989"/>
    </source>
</evidence>
<feature type="transmembrane region" description="Helical" evidence="8">
    <location>
        <begin position="147"/>
        <end position="169"/>
    </location>
</feature>
<sequence>MRTFVYWFFPIVALIMLLWGSLFLYYPTAISGFEALEAFYGSHDELIQITILDLRLPRSLVAIVMGANLAVAGVLLQTITRNPLASPSLLSVNAGASLAMVTATAVIPAFFLGYSIAFIASVGGGLSWLLVMLISGGWRSSSDRHRVILAGIAVSLFCAALTKLVIIIAEDHAANILNWLAGGIAHTRWVEWWIILPFFLLSVMFCTFFAQQLNLLNLSDESAQSLGVDLFRLRWLANIVALLIIGSSVSIAGPMAFIGLLIPHLARYYIGYDLRKTLPMSMILGGSLMLLADITARAVTFPSEIPAGAILALIGAPIFVLFAKGKR</sequence>
<dbReference type="AlphaFoldDB" id="A0A949WHT5"/>
<evidence type="ECO:0000256" key="1">
    <source>
        <dbReference type="ARBA" id="ARBA00004651"/>
    </source>
</evidence>
<dbReference type="RefSeq" id="WP_157402106.1">
    <property type="nucleotide sequence ID" value="NZ_JABULY010000002.1"/>
</dbReference>
<dbReference type="GO" id="GO:0033214">
    <property type="term" value="P:siderophore-iron import into cell"/>
    <property type="evidence" value="ECO:0007669"/>
    <property type="project" value="TreeGrafter"/>
</dbReference>
<dbReference type="EMBL" id="JABUMC010000002">
    <property type="protein sequence ID" value="MBV6546106.1"/>
    <property type="molecule type" value="Genomic_DNA"/>
</dbReference>
<dbReference type="GeneID" id="65547844"/>
<name>A0A949WHT5_9PAST</name>
<feature type="transmembrane region" description="Helical" evidence="8">
    <location>
        <begin position="6"/>
        <end position="26"/>
    </location>
</feature>
<keyword evidence="12" id="KW-1185">Reference proteome</keyword>
<dbReference type="CDD" id="cd06550">
    <property type="entry name" value="TM_ABC_iron-siderophores_like"/>
    <property type="match status" value="1"/>
</dbReference>
<feature type="transmembrane region" description="Helical" evidence="8">
    <location>
        <begin position="92"/>
        <end position="111"/>
    </location>
</feature>